<dbReference type="Proteomes" id="UP000694005">
    <property type="component" value="Chromosome A03"/>
</dbReference>
<accession>A0A8D9LRG2</accession>
<name>A0A8D9LRG2_BRACM</name>
<protein>
    <submittedName>
        <fullName evidence="1">Uncharacterized protein</fullName>
    </submittedName>
</protein>
<gene>
    <name evidence="1" type="ORF">BRAPAZ1V2_A03P54210.2</name>
</gene>
<evidence type="ECO:0000313" key="1">
    <source>
        <dbReference type="EMBL" id="CAG7884078.1"/>
    </source>
</evidence>
<dbReference type="AlphaFoldDB" id="A0A8D9LRG2"/>
<dbReference type="Gramene" id="A03p54210.2_BraZ1">
    <property type="protein sequence ID" value="A03p54210.2_BraZ1.CDS.1"/>
    <property type="gene ID" value="A03g54210.2_BraZ1"/>
</dbReference>
<sequence>VECGEDKEDGWGEFDDEFFEYKVADMVKLLKVGHKFRKHKWSGGDAFEPIYM</sequence>
<feature type="non-terminal residue" evidence="1">
    <location>
        <position position="1"/>
    </location>
</feature>
<feature type="non-terminal residue" evidence="1">
    <location>
        <position position="52"/>
    </location>
</feature>
<evidence type="ECO:0000313" key="2">
    <source>
        <dbReference type="Proteomes" id="UP000694005"/>
    </source>
</evidence>
<reference evidence="1 2" key="1">
    <citation type="submission" date="2021-07" db="EMBL/GenBank/DDBJ databases">
        <authorList>
            <consortium name="Genoscope - CEA"/>
            <person name="William W."/>
        </authorList>
    </citation>
    <scope>NUCLEOTIDE SEQUENCE [LARGE SCALE GENOMIC DNA]</scope>
</reference>
<proteinExistence type="predicted"/>
<organism evidence="1 2">
    <name type="scientific">Brassica campestris</name>
    <name type="common">Field mustard</name>
    <dbReference type="NCBI Taxonomy" id="3711"/>
    <lineage>
        <taxon>Eukaryota</taxon>
        <taxon>Viridiplantae</taxon>
        <taxon>Streptophyta</taxon>
        <taxon>Embryophyta</taxon>
        <taxon>Tracheophyta</taxon>
        <taxon>Spermatophyta</taxon>
        <taxon>Magnoliopsida</taxon>
        <taxon>eudicotyledons</taxon>
        <taxon>Gunneridae</taxon>
        <taxon>Pentapetalae</taxon>
        <taxon>rosids</taxon>
        <taxon>malvids</taxon>
        <taxon>Brassicales</taxon>
        <taxon>Brassicaceae</taxon>
        <taxon>Brassiceae</taxon>
        <taxon>Brassica</taxon>
    </lineage>
</organism>
<dbReference type="EMBL" id="LS974619">
    <property type="protein sequence ID" value="CAG7884078.1"/>
    <property type="molecule type" value="Genomic_DNA"/>
</dbReference>